<keyword evidence="2" id="KW-0809">Transit peptide</keyword>
<evidence type="ECO:0000256" key="3">
    <source>
        <dbReference type="ARBA" id="ARBA00022980"/>
    </source>
</evidence>
<evidence type="ECO:0000256" key="6">
    <source>
        <dbReference type="ARBA" id="ARBA00033752"/>
    </source>
</evidence>
<organism evidence="9 10">
    <name type="scientific">Trichocladium antarcticum</name>
    <dbReference type="NCBI Taxonomy" id="1450529"/>
    <lineage>
        <taxon>Eukaryota</taxon>
        <taxon>Fungi</taxon>
        <taxon>Dikarya</taxon>
        <taxon>Ascomycota</taxon>
        <taxon>Pezizomycotina</taxon>
        <taxon>Sordariomycetes</taxon>
        <taxon>Sordariomycetidae</taxon>
        <taxon>Sordariales</taxon>
        <taxon>Chaetomiaceae</taxon>
        <taxon>Trichocladium</taxon>
    </lineage>
</organism>
<dbReference type="EMBL" id="MU853417">
    <property type="protein sequence ID" value="KAK4132592.1"/>
    <property type="molecule type" value="Genomic_DNA"/>
</dbReference>
<dbReference type="GO" id="GO:0003735">
    <property type="term" value="F:structural constituent of ribosome"/>
    <property type="evidence" value="ECO:0007669"/>
    <property type="project" value="TreeGrafter"/>
</dbReference>
<evidence type="ECO:0000313" key="9">
    <source>
        <dbReference type="EMBL" id="KAK4132592.1"/>
    </source>
</evidence>
<reference evidence="9" key="2">
    <citation type="submission" date="2023-05" db="EMBL/GenBank/DDBJ databases">
        <authorList>
            <consortium name="Lawrence Berkeley National Laboratory"/>
            <person name="Steindorff A."/>
            <person name="Hensen N."/>
            <person name="Bonometti L."/>
            <person name="Westerberg I."/>
            <person name="Brannstrom I.O."/>
            <person name="Guillou S."/>
            <person name="Cros-Aarteil S."/>
            <person name="Calhoun S."/>
            <person name="Haridas S."/>
            <person name="Kuo A."/>
            <person name="Mondo S."/>
            <person name="Pangilinan J."/>
            <person name="Riley R."/>
            <person name="Labutti K."/>
            <person name="Andreopoulos B."/>
            <person name="Lipzen A."/>
            <person name="Chen C."/>
            <person name="Yanf M."/>
            <person name="Daum C."/>
            <person name="Ng V."/>
            <person name="Clum A."/>
            <person name="Ohm R."/>
            <person name="Martin F."/>
            <person name="Silar P."/>
            <person name="Natvig D."/>
            <person name="Lalanne C."/>
            <person name="Gautier V."/>
            <person name="Ament-Velasquez S.L."/>
            <person name="Kruys A."/>
            <person name="Hutchinson M.I."/>
            <person name="Powell A.J."/>
            <person name="Barry K."/>
            <person name="Miller A.N."/>
            <person name="Grigoriev I.V."/>
            <person name="Debuchy R."/>
            <person name="Gladieux P."/>
            <person name="Thoren M.H."/>
            <person name="Johannesson H."/>
        </authorList>
    </citation>
    <scope>NUCLEOTIDE SEQUENCE</scope>
    <source>
        <strain evidence="9">CBS 123565</strain>
    </source>
</reference>
<evidence type="ECO:0000256" key="4">
    <source>
        <dbReference type="ARBA" id="ARBA00023128"/>
    </source>
</evidence>
<keyword evidence="4" id="KW-0496">Mitochondrion</keyword>
<comment type="caution">
    <text evidence="9">The sequence shown here is derived from an EMBL/GenBank/DDBJ whole genome shotgun (WGS) entry which is preliminary data.</text>
</comment>
<feature type="region of interest" description="Disordered" evidence="8">
    <location>
        <begin position="20"/>
        <end position="51"/>
    </location>
</feature>
<dbReference type="Pfam" id="PF08561">
    <property type="entry name" value="Ribosomal_L37"/>
    <property type="match status" value="1"/>
</dbReference>
<evidence type="ECO:0000256" key="7">
    <source>
        <dbReference type="ARBA" id="ARBA00035179"/>
    </source>
</evidence>
<evidence type="ECO:0000256" key="8">
    <source>
        <dbReference type="SAM" id="MobiDB-lite"/>
    </source>
</evidence>
<reference evidence="9" key="1">
    <citation type="journal article" date="2023" name="Mol. Phylogenet. Evol.">
        <title>Genome-scale phylogeny and comparative genomics of the fungal order Sordariales.</title>
        <authorList>
            <person name="Hensen N."/>
            <person name="Bonometti L."/>
            <person name="Westerberg I."/>
            <person name="Brannstrom I.O."/>
            <person name="Guillou S."/>
            <person name="Cros-Aarteil S."/>
            <person name="Calhoun S."/>
            <person name="Haridas S."/>
            <person name="Kuo A."/>
            <person name="Mondo S."/>
            <person name="Pangilinan J."/>
            <person name="Riley R."/>
            <person name="LaButti K."/>
            <person name="Andreopoulos B."/>
            <person name="Lipzen A."/>
            <person name="Chen C."/>
            <person name="Yan M."/>
            <person name="Daum C."/>
            <person name="Ng V."/>
            <person name="Clum A."/>
            <person name="Steindorff A."/>
            <person name="Ohm R.A."/>
            <person name="Martin F."/>
            <person name="Silar P."/>
            <person name="Natvig D.O."/>
            <person name="Lalanne C."/>
            <person name="Gautier V."/>
            <person name="Ament-Velasquez S.L."/>
            <person name="Kruys A."/>
            <person name="Hutchinson M.I."/>
            <person name="Powell A.J."/>
            <person name="Barry K."/>
            <person name="Miller A.N."/>
            <person name="Grigoriev I.V."/>
            <person name="Debuchy R."/>
            <person name="Gladieux P."/>
            <person name="Hiltunen Thoren M."/>
            <person name="Johannesson H."/>
        </authorList>
    </citation>
    <scope>NUCLEOTIDE SEQUENCE</scope>
    <source>
        <strain evidence="9">CBS 123565</strain>
    </source>
</reference>
<accession>A0AAN6ZBW6</accession>
<keyword evidence="5" id="KW-0687">Ribonucleoprotein</keyword>
<evidence type="ECO:0000313" key="10">
    <source>
        <dbReference type="Proteomes" id="UP001304895"/>
    </source>
</evidence>
<dbReference type="PANTHER" id="PTHR28595:SF1">
    <property type="entry name" value="LARGE RIBOSOMAL SUBUNIT PROTEIN ML54"/>
    <property type="match status" value="1"/>
</dbReference>
<dbReference type="Proteomes" id="UP001304895">
    <property type="component" value="Unassembled WGS sequence"/>
</dbReference>
<gene>
    <name evidence="9" type="ORF">BT67DRAFT_385049</name>
</gene>
<evidence type="ECO:0000256" key="2">
    <source>
        <dbReference type="ARBA" id="ARBA00022946"/>
    </source>
</evidence>
<name>A0AAN6ZBW6_9PEZI</name>
<dbReference type="GO" id="GO:0005762">
    <property type="term" value="C:mitochondrial large ribosomal subunit"/>
    <property type="evidence" value="ECO:0007669"/>
    <property type="project" value="TreeGrafter"/>
</dbReference>
<comment type="similarity">
    <text evidence="6">Belongs to the mitochondrion-specific ribosomal protein mL54 family.</text>
</comment>
<proteinExistence type="inferred from homology"/>
<keyword evidence="10" id="KW-1185">Reference proteome</keyword>
<keyword evidence="3" id="KW-0689">Ribosomal protein</keyword>
<comment type="subcellular location">
    <subcellularLocation>
        <location evidence="1">Mitochondrion</location>
    </subcellularLocation>
</comment>
<evidence type="ECO:0000256" key="5">
    <source>
        <dbReference type="ARBA" id="ARBA00023274"/>
    </source>
</evidence>
<feature type="region of interest" description="Disordered" evidence="8">
    <location>
        <begin position="60"/>
        <end position="79"/>
    </location>
</feature>
<protein>
    <recommendedName>
        <fullName evidence="7">Large ribosomal subunit protein mL54</fullName>
    </recommendedName>
</protein>
<dbReference type="AlphaFoldDB" id="A0AAN6ZBW6"/>
<evidence type="ECO:0000256" key="1">
    <source>
        <dbReference type="ARBA" id="ARBA00004173"/>
    </source>
</evidence>
<dbReference type="InterPro" id="IPR013870">
    <property type="entry name" value="Ribosomal_mL54"/>
</dbReference>
<dbReference type="PANTHER" id="PTHR28595">
    <property type="entry name" value="39S RIBOSOMAL PROTEIN L54, MITOCHONDRIAL"/>
    <property type="match status" value="1"/>
</dbReference>
<sequence>MICRTCLRQATGPTARRLAARPLARTTASRAAFSTTPSTRNAAPTAPAAAAAAAASPAAESAAAPDLKPLTADEPKQAPLSSCEAGRVLTGLNYFKNQADPVAQPDDAYPAWLWRCLEVQKKAADAADADAGDEFSKSKKQRRLALKRSRAQEARLLASGDLEALVPKIPLQKQTVNLSAAAAEGGGDDLGEAVRAVDQREELRKAMRKERRAKIKETNYLKTM</sequence>